<name>A0A915A5E9_PARUN</name>
<dbReference type="AlphaFoldDB" id="A0A915A5E9"/>
<dbReference type="Proteomes" id="UP000887569">
    <property type="component" value="Unplaced"/>
</dbReference>
<proteinExistence type="predicted"/>
<sequence length="46" mass="5260">MKHSREGFWQHILPVHVRDGRAECERDGIYHSVSQKGGCLTLLIAK</sequence>
<dbReference type="WBParaSite" id="PgE122_g003_t06">
    <property type="protein sequence ID" value="PgE122_g003_t06"/>
    <property type="gene ID" value="PgE122_g003"/>
</dbReference>
<evidence type="ECO:0000313" key="1">
    <source>
        <dbReference type="Proteomes" id="UP000887569"/>
    </source>
</evidence>
<accession>A0A915A5E9</accession>
<reference evidence="2" key="1">
    <citation type="submission" date="2022-11" db="UniProtKB">
        <authorList>
            <consortium name="WormBaseParasite"/>
        </authorList>
    </citation>
    <scope>IDENTIFICATION</scope>
</reference>
<organism evidence="1 2">
    <name type="scientific">Parascaris univalens</name>
    <name type="common">Nematode worm</name>
    <dbReference type="NCBI Taxonomy" id="6257"/>
    <lineage>
        <taxon>Eukaryota</taxon>
        <taxon>Metazoa</taxon>
        <taxon>Ecdysozoa</taxon>
        <taxon>Nematoda</taxon>
        <taxon>Chromadorea</taxon>
        <taxon>Rhabditida</taxon>
        <taxon>Spirurina</taxon>
        <taxon>Ascaridomorpha</taxon>
        <taxon>Ascaridoidea</taxon>
        <taxon>Ascarididae</taxon>
        <taxon>Parascaris</taxon>
    </lineage>
</organism>
<evidence type="ECO:0000313" key="2">
    <source>
        <dbReference type="WBParaSite" id="PgE122_g003_t06"/>
    </source>
</evidence>
<keyword evidence="1" id="KW-1185">Reference proteome</keyword>
<protein>
    <submittedName>
        <fullName evidence="2">Uncharacterized protein</fullName>
    </submittedName>
</protein>